<reference evidence="6 7" key="1">
    <citation type="journal article" date="2024" name="G3 (Bethesda)">
        <title>Genome assembly of Hibiscus sabdariffa L. provides insights into metabolisms of medicinal natural products.</title>
        <authorList>
            <person name="Kim T."/>
        </authorList>
    </citation>
    <scope>NUCLEOTIDE SEQUENCE [LARGE SCALE GENOMIC DNA]</scope>
    <source>
        <strain evidence="6">TK-2024</strain>
        <tissue evidence="6">Old leaves</tissue>
    </source>
</reference>
<gene>
    <name evidence="6" type="ORF">V6N12_029067</name>
</gene>
<proteinExistence type="predicted"/>
<evidence type="ECO:0000256" key="1">
    <source>
        <dbReference type="ARBA" id="ARBA00022723"/>
    </source>
</evidence>
<keyword evidence="7" id="KW-1185">Reference proteome</keyword>
<dbReference type="PROSITE" id="PS50103">
    <property type="entry name" value="ZF_C3H1"/>
    <property type="match status" value="1"/>
</dbReference>
<evidence type="ECO:0000256" key="2">
    <source>
        <dbReference type="ARBA" id="ARBA00022771"/>
    </source>
</evidence>
<dbReference type="PANTHER" id="PTHR14493:SF155">
    <property type="entry name" value="ZINC FINGER CCCH DOMAIN-CONTAINING PROTEIN 20"/>
    <property type="match status" value="1"/>
</dbReference>
<accession>A0ABR2F7M3</accession>
<comment type="caution">
    <text evidence="6">The sequence shown here is derived from an EMBL/GenBank/DDBJ whole genome shotgun (WGS) entry which is preliminary data.</text>
</comment>
<name>A0ABR2F7M3_9ROSI</name>
<feature type="domain" description="C3H1-type" evidence="5">
    <location>
        <begin position="6"/>
        <end position="32"/>
    </location>
</feature>
<evidence type="ECO:0000259" key="5">
    <source>
        <dbReference type="PROSITE" id="PS50103"/>
    </source>
</evidence>
<dbReference type="Proteomes" id="UP001472677">
    <property type="component" value="Unassembled WGS sequence"/>
</dbReference>
<dbReference type="EMBL" id="JBBPBM010000008">
    <property type="protein sequence ID" value="KAK8573028.1"/>
    <property type="molecule type" value="Genomic_DNA"/>
</dbReference>
<keyword evidence="3 4" id="KW-0862">Zinc</keyword>
<evidence type="ECO:0000256" key="3">
    <source>
        <dbReference type="ARBA" id="ARBA00022833"/>
    </source>
</evidence>
<protein>
    <recommendedName>
        <fullName evidence="5">C3H1-type domain-containing protein</fullName>
    </recommendedName>
</protein>
<evidence type="ECO:0000313" key="7">
    <source>
        <dbReference type="Proteomes" id="UP001472677"/>
    </source>
</evidence>
<dbReference type="Gene3D" id="3.30.1370.210">
    <property type="match status" value="1"/>
</dbReference>
<dbReference type="InterPro" id="IPR000571">
    <property type="entry name" value="Znf_CCCH"/>
</dbReference>
<dbReference type="InterPro" id="IPR045234">
    <property type="entry name" value="Unkempt-like"/>
</dbReference>
<dbReference type="PANTHER" id="PTHR14493">
    <property type="entry name" value="UNKEMPT FAMILY MEMBER"/>
    <property type="match status" value="1"/>
</dbReference>
<organism evidence="6 7">
    <name type="scientific">Hibiscus sabdariffa</name>
    <name type="common">roselle</name>
    <dbReference type="NCBI Taxonomy" id="183260"/>
    <lineage>
        <taxon>Eukaryota</taxon>
        <taxon>Viridiplantae</taxon>
        <taxon>Streptophyta</taxon>
        <taxon>Embryophyta</taxon>
        <taxon>Tracheophyta</taxon>
        <taxon>Spermatophyta</taxon>
        <taxon>Magnoliopsida</taxon>
        <taxon>eudicotyledons</taxon>
        <taxon>Gunneridae</taxon>
        <taxon>Pentapetalae</taxon>
        <taxon>rosids</taxon>
        <taxon>malvids</taxon>
        <taxon>Malvales</taxon>
        <taxon>Malvaceae</taxon>
        <taxon>Malvoideae</taxon>
        <taxon>Hibiscus</taxon>
    </lineage>
</organism>
<evidence type="ECO:0000256" key="4">
    <source>
        <dbReference type="PROSITE-ProRule" id="PRU00723"/>
    </source>
</evidence>
<keyword evidence="2 4" id="KW-0863">Zinc-finger</keyword>
<sequence length="86" mass="10409">MRKFHYTGFACFDYCKGNCKRGDSCEFAHGVLECWLHPTRYRTQSCKDSTSCKWRVCFYAYTPKQLRVLPFATAESVRKWIWFRFR</sequence>
<evidence type="ECO:0000313" key="6">
    <source>
        <dbReference type="EMBL" id="KAK8573028.1"/>
    </source>
</evidence>
<keyword evidence="1 4" id="KW-0479">Metal-binding</keyword>
<feature type="zinc finger region" description="C3H1-type" evidence="4">
    <location>
        <begin position="6"/>
        <end position="32"/>
    </location>
</feature>